<evidence type="ECO:0000256" key="5">
    <source>
        <dbReference type="ARBA" id="ARBA00022917"/>
    </source>
</evidence>
<dbReference type="InterPro" id="IPR014729">
    <property type="entry name" value="Rossmann-like_a/b/a_fold"/>
</dbReference>
<reference evidence="11 12" key="1">
    <citation type="submission" date="2019-10" db="EMBL/GenBank/DDBJ databases">
        <authorList>
            <person name="Palmer J.M."/>
        </authorList>
    </citation>
    <scope>NUCLEOTIDE SEQUENCE [LARGE SCALE GENOMIC DNA]</scope>
    <source>
        <strain evidence="11 12">TWF730</strain>
    </source>
</reference>
<evidence type="ECO:0000256" key="9">
    <source>
        <dbReference type="RuleBase" id="RU363036"/>
    </source>
</evidence>
<dbReference type="GO" id="GO:0004831">
    <property type="term" value="F:tyrosine-tRNA ligase activity"/>
    <property type="evidence" value="ECO:0007669"/>
    <property type="project" value="UniProtKB-EC"/>
</dbReference>
<dbReference type="GO" id="GO:0005737">
    <property type="term" value="C:cytoplasm"/>
    <property type="evidence" value="ECO:0007669"/>
    <property type="project" value="TreeGrafter"/>
</dbReference>
<gene>
    <name evidence="11" type="ORF">TWF730_000304</name>
</gene>
<dbReference type="AlphaFoldDB" id="A0AAV9VL49"/>
<evidence type="ECO:0000256" key="3">
    <source>
        <dbReference type="ARBA" id="ARBA00022741"/>
    </source>
</evidence>
<feature type="region of interest" description="Disordered" evidence="10">
    <location>
        <begin position="122"/>
        <end position="144"/>
    </location>
</feature>
<keyword evidence="2 9" id="KW-0436">Ligase</keyword>
<dbReference type="Gene3D" id="1.10.240.10">
    <property type="entry name" value="Tyrosyl-Transfer RNA Synthetase"/>
    <property type="match status" value="1"/>
</dbReference>
<organism evidence="11 12">
    <name type="scientific">Orbilia blumenaviensis</name>
    <dbReference type="NCBI Taxonomy" id="1796055"/>
    <lineage>
        <taxon>Eukaryota</taxon>
        <taxon>Fungi</taxon>
        <taxon>Dikarya</taxon>
        <taxon>Ascomycota</taxon>
        <taxon>Pezizomycotina</taxon>
        <taxon>Orbiliomycetes</taxon>
        <taxon>Orbiliales</taxon>
        <taxon>Orbiliaceae</taxon>
        <taxon>Orbilia</taxon>
    </lineage>
</organism>
<evidence type="ECO:0000256" key="10">
    <source>
        <dbReference type="SAM" id="MobiDB-lite"/>
    </source>
</evidence>
<evidence type="ECO:0000256" key="2">
    <source>
        <dbReference type="ARBA" id="ARBA00022598"/>
    </source>
</evidence>
<accession>A0AAV9VL49</accession>
<proteinExistence type="inferred from homology"/>
<keyword evidence="3 9" id="KW-0547">Nucleotide-binding</keyword>
<comment type="similarity">
    <text evidence="9">Belongs to the class-I aminoacyl-tRNA synthetase family.</text>
</comment>
<keyword evidence="6 9" id="KW-0030">Aminoacyl-tRNA synthetase</keyword>
<evidence type="ECO:0000313" key="12">
    <source>
        <dbReference type="Proteomes" id="UP001373714"/>
    </source>
</evidence>
<dbReference type="SUPFAM" id="SSF52374">
    <property type="entry name" value="Nucleotidylyl transferase"/>
    <property type="match status" value="1"/>
</dbReference>
<dbReference type="Gene3D" id="3.40.50.620">
    <property type="entry name" value="HUPs"/>
    <property type="match status" value="1"/>
</dbReference>
<sequence>MTAVLSSLGVSPEQISHIDESSYAYTEAFIQEFHKLIVMMRRTDAHCTSEVAETEMLSPLLCCIHQTLGEVFTGMDIQFGGLDQYDLFTHSATFLPKINHQPREHIMNNMVPSLKYSSPFPSPLNSAASSPTSPSKMSSSHSPDTKIEFLDSPATVHQKISEAECTPGDITPNNGVLGILRDIIWPIAEMRFERSKGAVGYNLHEIVDAKSRRLGPLALPSAPDGSILNVRDSITGEDRYYSLYEDMERDYADGFISPDDLKSLVIDVLNELLAGIRKIYNESEDWQLVDELAYPGGVY</sequence>
<feature type="compositionally biased region" description="Low complexity" evidence="10">
    <location>
        <begin position="122"/>
        <end position="142"/>
    </location>
</feature>
<dbReference type="Proteomes" id="UP001373714">
    <property type="component" value="Unassembled WGS sequence"/>
</dbReference>
<evidence type="ECO:0000256" key="1">
    <source>
        <dbReference type="ARBA" id="ARBA00013160"/>
    </source>
</evidence>
<evidence type="ECO:0000256" key="6">
    <source>
        <dbReference type="ARBA" id="ARBA00023146"/>
    </source>
</evidence>
<keyword evidence="12" id="KW-1185">Reference proteome</keyword>
<dbReference type="InterPro" id="IPR050489">
    <property type="entry name" value="Tyr-tRNA_synthase"/>
</dbReference>
<dbReference type="PANTHER" id="PTHR46264:SF4">
    <property type="entry name" value="TYROSINE--TRNA LIGASE, CYTOPLASMIC"/>
    <property type="match status" value="1"/>
</dbReference>
<dbReference type="GO" id="GO:0005524">
    <property type="term" value="F:ATP binding"/>
    <property type="evidence" value="ECO:0007669"/>
    <property type="project" value="UniProtKB-KW"/>
</dbReference>
<keyword evidence="4 9" id="KW-0067">ATP-binding</keyword>
<evidence type="ECO:0000256" key="7">
    <source>
        <dbReference type="ARBA" id="ARBA00033323"/>
    </source>
</evidence>
<evidence type="ECO:0000313" key="11">
    <source>
        <dbReference type="EMBL" id="KAK6362851.1"/>
    </source>
</evidence>
<dbReference type="EC" id="6.1.1.1" evidence="1"/>
<protein>
    <recommendedName>
        <fullName evidence="1">tyrosine--tRNA ligase</fullName>
        <ecNumber evidence="1">6.1.1.1</ecNumber>
    </recommendedName>
    <alternativeName>
        <fullName evidence="7">Tyrosyl-tRNA synthetase</fullName>
    </alternativeName>
</protein>
<name>A0AAV9VL49_9PEZI</name>
<evidence type="ECO:0000256" key="8">
    <source>
        <dbReference type="ARBA" id="ARBA00048248"/>
    </source>
</evidence>
<dbReference type="InterPro" id="IPR002305">
    <property type="entry name" value="aa-tRNA-synth_Ic"/>
</dbReference>
<comment type="catalytic activity">
    <reaction evidence="8">
        <text>tRNA(Tyr) + L-tyrosine + ATP = L-tyrosyl-tRNA(Tyr) + AMP + diphosphate + H(+)</text>
        <dbReference type="Rhea" id="RHEA:10220"/>
        <dbReference type="Rhea" id="RHEA-COMP:9706"/>
        <dbReference type="Rhea" id="RHEA-COMP:9707"/>
        <dbReference type="ChEBI" id="CHEBI:15378"/>
        <dbReference type="ChEBI" id="CHEBI:30616"/>
        <dbReference type="ChEBI" id="CHEBI:33019"/>
        <dbReference type="ChEBI" id="CHEBI:58315"/>
        <dbReference type="ChEBI" id="CHEBI:78442"/>
        <dbReference type="ChEBI" id="CHEBI:78536"/>
        <dbReference type="ChEBI" id="CHEBI:456215"/>
        <dbReference type="EC" id="6.1.1.1"/>
    </reaction>
</comment>
<dbReference type="GO" id="GO:0006437">
    <property type="term" value="P:tyrosyl-tRNA aminoacylation"/>
    <property type="evidence" value="ECO:0007669"/>
    <property type="project" value="TreeGrafter"/>
</dbReference>
<dbReference type="Pfam" id="PF00579">
    <property type="entry name" value="tRNA-synt_1b"/>
    <property type="match status" value="1"/>
</dbReference>
<evidence type="ECO:0000256" key="4">
    <source>
        <dbReference type="ARBA" id="ARBA00022840"/>
    </source>
</evidence>
<dbReference type="EMBL" id="JAVHNS010000001">
    <property type="protein sequence ID" value="KAK6362851.1"/>
    <property type="molecule type" value="Genomic_DNA"/>
</dbReference>
<dbReference type="PANTHER" id="PTHR46264">
    <property type="entry name" value="TYROSINE-TRNA LIGASE"/>
    <property type="match status" value="1"/>
</dbReference>
<keyword evidence="5 9" id="KW-0648">Protein biosynthesis</keyword>
<comment type="caution">
    <text evidence="11">The sequence shown here is derived from an EMBL/GenBank/DDBJ whole genome shotgun (WGS) entry which is preliminary data.</text>
</comment>